<evidence type="ECO:0000313" key="2">
    <source>
        <dbReference type="Proteomes" id="UP000619238"/>
    </source>
</evidence>
<dbReference type="EMBL" id="JACGWS010000002">
    <property type="protein sequence ID" value="MBC8753939.1"/>
    <property type="molecule type" value="Genomic_DNA"/>
</dbReference>
<dbReference type="NCBIfam" id="TIGR04423">
    <property type="entry name" value="casT3_TIGR04423"/>
    <property type="match status" value="1"/>
</dbReference>
<accession>A0ABR7Q5V0</accession>
<comment type="caution">
    <text evidence="1">The sequence shown here is derived from an EMBL/GenBank/DDBJ whole genome shotgun (WGS) entry which is preliminary data.</text>
</comment>
<name>A0ABR7Q5V0_9FLAO</name>
<dbReference type="RefSeq" id="WP_187560973.1">
    <property type="nucleotide sequence ID" value="NZ_JACGWS010000002.1"/>
</dbReference>
<organism evidence="1 2">
    <name type="scientific">Kordia aestuariivivens</name>
    <dbReference type="NCBI Taxonomy" id="2759037"/>
    <lineage>
        <taxon>Bacteria</taxon>
        <taxon>Pseudomonadati</taxon>
        <taxon>Bacteroidota</taxon>
        <taxon>Flavobacteriia</taxon>
        <taxon>Flavobacteriales</taxon>
        <taxon>Flavobacteriaceae</taxon>
        <taxon>Kordia</taxon>
    </lineage>
</organism>
<keyword evidence="2" id="KW-1185">Reference proteome</keyword>
<dbReference type="Proteomes" id="UP000619238">
    <property type="component" value="Unassembled WGS sequence"/>
</dbReference>
<gene>
    <name evidence="1" type="ORF">H2O64_04605</name>
</gene>
<dbReference type="InterPro" id="IPR030955">
    <property type="entry name" value="CHP04423"/>
</dbReference>
<protein>
    <submittedName>
        <fullName evidence="1">TIGR04423 family type III CRISPR-associated protein</fullName>
    </submittedName>
</protein>
<sequence>METNSTQQITTEELWDLLDDTELSWSGYLWQDDQSAPFIFNKKAVVFREYFTTNIPFIIEGLLVNTEETISLTIKHIDGIYYCYKSENFNALEATETVPAVKALEGKEGKGIKTLHFVPVFKQVADTCSPDFSEYVYSHQIFKGINS</sequence>
<proteinExistence type="predicted"/>
<reference evidence="1 2" key="1">
    <citation type="submission" date="2020-07" db="EMBL/GenBank/DDBJ databases">
        <title>Description of Kordia aestuariivivens sp. nov., isolated from a tidal flat.</title>
        <authorList>
            <person name="Park S."/>
            <person name="Yoon J.-H."/>
        </authorList>
    </citation>
    <scope>NUCLEOTIDE SEQUENCE [LARGE SCALE GENOMIC DNA]</scope>
    <source>
        <strain evidence="1 2">YSTF-M3</strain>
    </source>
</reference>
<evidence type="ECO:0000313" key="1">
    <source>
        <dbReference type="EMBL" id="MBC8753939.1"/>
    </source>
</evidence>